<dbReference type="GO" id="GO:0032259">
    <property type="term" value="P:methylation"/>
    <property type="evidence" value="ECO:0007669"/>
    <property type="project" value="UniProtKB-KW"/>
</dbReference>
<dbReference type="PROSITE" id="PS01124">
    <property type="entry name" value="HTH_ARAC_FAMILY_2"/>
    <property type="match status" value="1"/>
</dbReference>
<dbReference type="InterPro" id="IPR036388">
    <property type="entry name" value="WH-like_DNA-bd_sf"/>
</dbReference>
<dbReference type="InterPro" id="IPR004026">
    <property type="entry name" value="Ada_DNA_repair_Zn-bd"/>
</dbReference>
<dbReference type="InterPro" id="IPR001497">
    <property type="entry name" value="MethylDNA_cys_MeTrfase_AS"/>
</dbReference>
<dbReference type="Gene3D" id="3.40.10.10">
    <property type="entry name" value="DNA Methylphosphotriester Repair Domain"/>
    <property type="match status" value="1"/>
</dbReference>
<comment type="cofactor">
    <cofactor evidence="13">
        <name>Zn(2+)</name>
        <dbReference type="ChEBI" id="CHEBI:29105"/>
    </cofactor>
    <text evidence="13">Binds 1 zinc ion per subunit.</text>
</comment>
<evidence type="ECO:0000256" key="5">
    <source>
        <dbReference type="ARBA" id="ARBA00022679"/>
    </source>
</evidence>
<dbReference type="PANTHER" id="PTHR10815:SF5">
    <property type="entry name" value="METHYLATED-DNA--PROTEIN-CYSTEINE METHYLTRANSFERASE"/>
    <property type="match status" value="1"/>
</dbReference>
<accession>A0A2P8GC74</accession>
<dbReference type="CDD" id="cd06445">
    <property type="entry name" value="ATase"/>
    <property type="match status" value="1"/>
</dbReference>
<dbReference type="InterPro" id="IPR018060">
    <property type="entry name" value="HTH_AraC"/>
</dbReference>
<dbReference type="Gene3D" id="3.30.160.70">
    <property type="entry name" value="Methylated DNA-protein cysteine methyltransferase domain"/>
    <property type="match status" value="1"/>
</dbReference>
<dbReference type="Pfam" id="PF02805">
    <property type="entry name" value="Ada_Zn_binding"/>
    <property type="match status" value="1"/>
</dbReference>
<keyword evidence="8" id="KW-0010">Activator</keyword>
<dbReference type="InterPro" id="IPR014048">
    <property type="entry name" value="MethylDNA_cys_MeTrfase_DNA-bd"/>
</dbReference>
<evidence type="ECO:0000313" key="16">
    <source>
        <dbReference type="Proteomes" id="UP000241964"/>
    </source>
</evidence>
<evidence type="ECO:0000256" key="13">
    <source>
        <dbReference type="PIRSR" id="PIRSR000409-3"/>
    </source>
</evidence>
<evidence type="ECO:0000256" key="8">
    <source>
        <dbReference type="ARBA" id="ARBA00023159"/>
    </source>
</evidence>
<dbReference type="SMART" id="SM00342">
    <property type="entry name" value="HTH_ARAC"/>
    <property type="match status" value="1"/>
</dbReference>
<dbReference type="PANTHER" id="PTHR10815">
    <property type="entry name" value="METHYLATED-DNA--PROTEIN-CYSTEINE METHYLTRANSFERASE"/>
    <property type="match status" value="1"/>
</dbReference>
<dbReference type="SUPFAM" id="SSF46689">
    <property type="entry name" value="Homeodomain-like"/>
    <property type="match status" value="1"/>
</dbReference>
<evidence type="ECO:0000256" key="1">
    <source>
        <dbReference type="ARBA" id="ARBA00001286"/>
    </source>
</evidence>
<feature type="binding site" evidence="13">
    <location>
        <position position="48"/>
    </location>
    <ligand>
        <name>Zn(2+)</name>
        <dbReference type="ChEBI" id="CHEBI:29105"/>
    </ligand>
</feature>
<gene>
    <name evidence="15" type="ORF">CLV60_103413</name>
</gene>
<dbReference type="AlphaFoldDB" id="A0A2P8GC74"/>
<evidence type="ECO:0000256" key="3">
    <source>
        <dbReference type="ARBA" id="ARBA00011918"/>
    </source>
</evidence>
<dbReference type="EMBL" id="PYAS01000003">
    <property type="protein sequence ID" value="PSL31547.1"/>
    <property type="molecule type" value="Genomic_DNA"/>
</dbReference>
<dbReference type="GO" id="GO:0008270">
    <property type="term" value="F:zinc ion binding"/>
    <property type="evidence" value="ECO:0007669"/>
    <property type="project" value="InterPro"/>
</dbReference>
<dbReference type="InterPro" id="IPR036631">
    <property type="entry name" value="MGMT_N_sf"/>
</dbReference>
<organism evidence="15 16">
    <name type="scientific">Dyadobacter jiangsuensis</name>
    <dbReference type="NCBI Taxonomy" id="1591085"/>
    <lineage>
        <taxon>Bacteria</taxon>
        <taxon>Pseudomonadati</taxon>
        <taxon>Bacteroidota</taxon>
        <taxon>Cytophagia</taxon>
        <taxon>Cytophagales</taxon>
        <taxon>Spirosomataceae</taxon>
        <taxon>Dyadobacter</taxon>
    </lineage>
</organism>
<comment type="catalytic activity">
    <reaction evidence="1">
        <text>a 4-O-methyl-thymidine in DNA + L-cysteinyl-[protein] = a thymidine in DNA + S-methyl-L-cysteinyl-[protein]</text>
        <dbReference type="Rhea" id="RHEA:53428"/>
        <dbReference type="Rhea" id="RHEA-COMP:10131"/>
        <dbReference type="Rhea" id="RHEA-COMP:10132"/>
        <dbReference type="Rhea" id="RHEA-COMP:13555"/>
        <dbReference type="Rhea" id="RHEA-COMP:13556"/>
        <dbReference type="ChEBI" id="CHEBI:29950"/>
        <dbReference type="ChEBI" id="CHEBI:82612"/>
        <dbReference type="ChEBI" id="CHEBI:137386"/>
        <dbReference type="ChEBI" id="CHEBI:137387"/>
        <dbReference type="EC" id="2.1.1.63"/>
    </reaction>
</comment>
<keyword evidence="9" id="KW-0804">Transcription</keyword>
<dbReference type="SUPFAM" id="SSF57884">
    <property type="entry name" value="Ada DNA repair protein, N-terminal domain (N-Ada 10)"/>
    <property type="match status" value="1"/>
</dbReference>
<comment type="caution">
    <text evidence="15">The sequence shown here is derived from an EMBL/GenBank/DDBJ whole genome shotgun (WGS) entry which is preliminary data.</text>
</comment>
<keyword evidence="10" id="KW-0234">DNA repair</keyword>
<keyword evidence="13" id="KW-0479">Metal-binding</keyword>
<evidence type="ECO:0000259" key="14">
    <source>
        <dbReference type="PROSITE" id="PS01124"/>
    </source>
</evidence>
<feature type="active site" description="Nucleophile; methyl group acceptor from methylphosphotriester" evidence="12">
    <location>
        <position position="48"/>
    </location>
</feature>
<evidence type="ECO:0000256" key="10">
    <source>
        <dbReference type="ARBA" id="ARBA00023204"/>
    </source>
</evidence>
<evidence type="ECO:0000256" key="6">
    <source>
        <dbReference type="ARBA" id="ARBA00022763"/>
    </source>
</evidence>
<evidence type="ECO:0000313" key="15">
    <source>
        <dbReference type="EMBL" id="PSL31547.1"/>
    </source>
</evidence>
<dbReference type="SUPFAM" id="SSF53155">
    <property type="entry name" value="Methylated DNA-protein cysteine methyltransferase domain"/>
    <property type="match status" value="1"/>
</dbReference>
<comment type="catalytic activity">
    <reaction evidence="11">
        <text>a 6-O-methyl-2'-deoxyguanosine in DNA + L-cysteinyl-[protein] = S-methyl-L-cysteinyl-[protein] + a 2'-deoxyguanosine in DNA</text>
        <dbReference type="Rhea" id="RHEA:24000"/>
        <dbReference type="Rhea" id="RHEA-COMP:10131"/>
        <dbReference type="Rhea" id="RHEA-COMP:10132"/>
        <dbReference type="Rhea" id="RHEA-COMP:11367"/>
        <dbReference type="Rhea" id="RHEA-COMP:11368"/>
        <dbReference type="ChEBI" id="CHEBI:29950"/>
        <dbReference type="ChEBI" id="CHEBI:82612"/>
        <dbReference type="ChEBI" id="CHEBI:85445"/>
        <dbReference type="ChEBI" id="CHEBI:85448"/>
        <dbReference type="EC" id="2.1.1.63"/>
    </reaction>
</comment>
<sequence length="360" mass="40294">MLSLILGINLKTGSMNLSKERMYRAIIEKDSQFEGIFFTGVKTTGIFCRPTCTARKPRIENVEFVFSAKEAFQRGYRPCKVCRPLEHSNQTPGGIRSLLDELNSDPALKFKDADLLARGLEPHSVRRWFLKNHQMTFHAYQRMYRINSAFKHIQQGQSVTTAAFDSGFDSLSGFGDSFKSIFGFSPMKGKSQRVIDLTRLETPLGTMFACAVQEGLCLLEFTDRKMLETEFRLLSKALNATIVQGHNAHFATLENELAAYFAGGKKDFSVPVFSVGSNFQSRVWQALQSIPYGETRSYQQQAAMIASPNAIRAVANANGMNKISILVPCHRVVGADGNLTGYGGGIWRKQWLLDMERANK</sequence>
<dbReference type="SUPFAM" id="SSF46767">
    <property type="entry name" value="Methylated DNA-protein cysteine methyltransferase, C-terminal domain"/>
    <property type="match status" value="1"/>
</dbReference>
<dbReference type="GO" id="GO:0006281">
    <property type="term" value="P:DNA repair"/>
    <property type="evidence" value="ECO:0007669"/>
    <property type="project" value="UniProtKB-KW"/>
</dbReference>
<dbReference type="InterPro" id="IPR036217">
    <property type="entry name" value="MethylDNA_cys_MeTrfase_DNAb"/>
</dbReference>
<dbReference type="PIRSF" id="PIRSF000409">
    <property type="entry name" value="Ada"/>
    <property type="match status" value="1"/>
</dbReference>
<keyword evidence="7" id="KW-0805">Transcription regulation</keyword>
<dbReference type="Pfam" id="PF12833">
    <property type="entry name" value="HTH_18"/>
    <property type="match status" value="1"/>
</dbReference>
<dbReference type="EC" id="2.1.1.63" evidence="3"/>
<keyword evidence="6" id="KW-0227">DNA damage</keyword>
<keyword evidence="16" id="KW-1185">Reference proteome</keyword>
<keyword evidence="13" id="KW-0862">Zinc</keyword>
<keyword evidence="4 15" id="KW-0489">Methyltransferase</keyword>
<evidence type="ECO:0000256" key="9">
    <source>
        <dbReference type="ARBA" id="ARBA00023163"/>
    </source>
</evidence>
<protein>
    <recommendedName>
        <fullName evidence="3">methylated-DNA--[protein]-cysteine S-methyltransferase</fullName>
        <ecNumber evidence="3">2.1.1.63</ecNumber>
    </recommendedName>
</protein>
<dbReference type="Proteomes" id="UP000241964">
    <property type="component" value="Unassembled WGS sequence"/>
</dbReference>
<dbReference type="InterPro" id="IPR016221">
    <property type="entry name" value="Bifunct_regulatory_prot_Ada"/>
</dbReference>
<dbReference type="NCBIfam" id="TIGR00589">
    <property type="entry name" value="ogt"/>
    <property type="match status" value="1"/>
</dbReference>
<feature type="active site" description="Nucleophile; methyl group acceptor from either O6-methylguanine or O4-methylthymine" evidence="12">
    <location>
        <position position="329"/>
    </location>
</feature>
<dbReference type="InterPro" id="IPR009057">
    <property type="entry name" value="Homeodomain-like_sf"/>
</dbReference>
<evidence type="ECO:0000256" key="2">
    <source>
        <dbReference type="ARBA" id="ARBA00008711"/>
    </source>
</evidence>
<feature type="domain" description="HTH araC/xylS-type" evidence="14">
    <location>
        <begin position="119"/>
        <end position="192"/>
    </location>
</feature>
<dbReference type="GO" id="GO:0003700">
    <property type="term" value="F:DNA-binding transcription factor activity"/>
    <property type="evidence" value="ECO:0007669"/>
    <property type="project" value="InterPro"/>
</dbReference>
<dbReference type="FunFam" id="1.10.10.10:FF:000214">
    <property type="entry name" value="Methylated-DNA--protein-cysteine methyltransferase"/>
    <property type="match status" value="1"/>
</dbReference>
<name>A0A2P8GC74_9BACT</name>
<dbReference type="Pfam" id="PF01035">
    <property type="entry name" value="DNA_binding_1"/>
    <property type="match status" value="1"/>
</dbReference>
<dbReference type="InterPro" id="IPR035451">
    <property type="entry name" value="Ada-like_dom_sf"/>
</dbReference>
<proteinExistence type="inferred from homology"/>
<evidence type="ECO:0000256" key="12">
    <source>
        <dbReference type="PIRSR" id="PIRSR000409-1"/>
    </source>
</evidence>
<dbReference type="Gene3D" id="1.10.10.10">
    <property type="entry name" value="Winged helix-like DNA-binding domain superfamily/Winged helix DNA-binding domain"/>
    <property type="match status" value="1"/>
</dbReference>
<feature type="binding site" evidence="13">
    <location>
        <position position="79"/>
    </location>
    <ligand>
        <name>Zn(2+)</name>
        <dbReference type="ChEBI" id="CHEBI:29105"/>
    </ligand>
</feature>
<evidence type="ECO:0000256" key="11">
    <source>
        <dbReference type="ARBA" id="ARBA00049348"/>
    </source>
</evidence>
<dbReference type="PROSITE" id="PS00374">
    <property type="entry name" value="MGMT"/>
    <property type="match status" value="1"/>
</dbReference>
<evidence type="ECO:0000256" key="4">
    <source>
        <dbReference type="ARBA" id="ARBA00022603"/>
    </source>
</evidence>
<dbReference type="Gene3D" id="1.10.10.60">
    <property type="entry name" value="Homeodomain-like"/>
    <property type="match status" value="1"/>
</dbReference>
<dbReference type="GO" id="GO:0003908">
    <property type="term" value="F:methylated-DNA-[protein]-cysteine S-methyltransferase activity"/>
    <property type="evidence" value="ECO:0007669"/>
    <property type="project" value="UniProtKB-EC"/>
</dbReference>
<dbReference type="GO" id="GO:0043565">
    <property type="term" value="F:sequence-specific DNA binding"/>
    <property type="evidence" value="ECO:0007669"/>
    <property type="project" value="InterPro"/>
</dbReference>
<reference evidence="15 16" key="1">
    <citation type="submission" date="2018-03" db="EMBL/GenBank/DDBJ databases">
        <title>Genomic Encyclopedia of Archaeal and Bacterial Type Strains, Phase II (KMG-II): from individual species to whole genera.</title>
        <authorList>
            <person name="Goeker M."/>
        </authorList>
    </citation>
    <scope>NUCLEOTIDE SEQUENCE [LARGE SCALE GENOMIC DNA]</scope>
    <source>
        <strain evidence="15 16">DSM 29057</strain>
    </source>
</reference>
<keyword evidence="5 15" id="KW-0808">Transferase</keyword>
<feature type="binding site" evidence="13">
    <location>
        <position position="52"/>
    </location>
    <ligand>
        <name>Zn(2+)</name>
        <dbReference type="ChEBI" id="CHEBI:29105"/>
    </ligand>
</feature>
<evidence type="ECO:0000256" key="7">
    <source>
        <dbReference type="ARBA" id="ARBA00023015"/>
    </source>
</evidence>
<comment type="similarity">
    <text evidence="2">Belongs to the MGMT family.</text>
</comment>
<feature type="binding site" evidence="13">
    <location>
        <position position="82"/>
    </location>
    <ligand>
        <name>Zn(2+)</name>
        <dbReference type="ChEBI" id="CHEBI:29105"/>
    </ligand>
</feature>